<protein>
    <recommendedName>
        <fullName evidence="4">DUF3592 domain-containing protein</fullName>
    </recommendedName>
</protein>
<dbReference type="RefSeq" id="WP_132411849.1">
    <property type="nucleotide sequence ID" value="NZ_SMKA01000164.1"/>
</dbReference>
<feature type="transmembrane region" description="Helical" evidence="1">
    <location>
        <begin position="9"/>
        <end position="29"/>
    </location>
</feature>
<dbReference type="OrthoDB" id="3830998at2"/>
<name>A0A4R4PMU0_9ACTN</name>
<keyword evidence="1" id="KW-1133">Transmembrane helix</keyword>
<evidence type="ECO:0000313" key="2">
    <source>
        <dbReference type="EMBL" id="TDC23442.1"/>
    </source>
</evidence>
<dbReference type="EMBL" id="SMKA01000164">
    <property type="protein sequence ID" value="TDC23442.1"/>
    <property type="molecule type" value="Genomic_DNA"/>
</dbReference>
<gene>
    <name evidence="2" type="ORF">E1261_28465</name>
</gene>
<reference evidence="2 3" key="1">
    <citation type="submission" date="2019-03" db="EMBL/GenBank/DDBJ databases">
        <title>Draft genome sequences of novel Actinobacteria.</title>
        <authorList>
            <person name="Sahin N."/>
            <person name="Ay H."/>
            <person name="Saygin H."/>
        </authorList>
    </citation>
    <scope>NUCLEOTIDE SEQUENCE [LARGE SCALE GENOMIC DNA]</scope>
    <source>
        <strain evidence="2 3">JCM 30547</strain>
    </source>
</reference>
<comment type="caution">
    <text evidence="2">The sequence shown here is derived from an EMBL/GenBank/DDBJ whole genome shotgun (WGS) entry which is preliminary data.</text>
</comment>
<evidence type="ECO:0000256" key="1">
    <source>
        <dbReference type="SAM" id="Phobius"/>
    </source>
</evidence>
<dbReference type="AlphaFoldDB" id="A0A4R4PMU0"/>
<sequence>MKAESRRRWLLEGIGGFVGAVVVAFIGYVQVEDLYWLRHRGEVATGIVVDRKVGGRDSWIEVRYTTKAGRTVTEMTSNFEGEPAVGAPIEVVYDPEEPDRMQAENWGLGYGFPVVFFPLATIGFVVAGTWFLREWGSAEAEDTSYPA</sequence>
<evidence type="ECO:0000313" key="3">
    <source>
        <dbReference type="Proteomes" id="UP000295075"/>
    </source>
</evidence>
<accession>A0A4R4PMU0</accession>
<organism evidence="2 3">
    <name type="scientific">Kribbella albertanoniae</name>
    <dbReference type="NCBI Taxonomy" id="1266829"/>
    <lineage>
        <taxon>Bacteria</taxon>
        <taxon>Bacillati</taxon>
        <taxon>Actinomycetota</taxon>
        <taxon>Actinomycetes</taxon>
        <taxon>Propionibacteriales</taxon>
        <taxon>Kribbellaceae</taxon>
        <taxon>Kribbella</taxon>
    </lineage>
</organism>
<dbReference type="Proteomes" id="UP000295075">
    <property type="component" value="Unassembled WGS sequence"/>
</dbReference>
<keyword evidence="1" id="KW-0472">Membrane</keyword>
<evidence type="ECO:0008006" key="4">
    <source>
        <dbReference type="Google" id="ProtNLM"/>
    </source>
</evidence>
<feature type="transmembrane region" description="Helical" evidence="1">
    <location>
        <begin position="110"/>
        <end position="132"/>
    </location>
</feature>
<keyword evidence="1" id="KW-0812">Transmembrane</keyword>
<keyword evidence="3" id="KW-1185">Reference proteome</keyword>
<proteinExistence type="predicted"/>